<reference evidence="2" key="1">
    <citation type="submission" date="2016-03" db="EMBL/GenBank/DDBJ databases">
        <title>Mechanisms controlling the formation of the plant cell surface in tip-growing cells are functionally conserved among land plants.</title>
        <authorList>
            <person name="Honkanen S."/>
            <person name="Jones V.A."/>
            <person name="Morieri G."/>
            <person name="Champion C."/>
            <person name="Hetherington A.J."/>
            <person name="Kelly S."/>
            <person name="Saint-Marcoux D."/>
            <person name="Proust H."/>
            <person name="Prescott H."/>
            <person name="Dolan L."/>
        </authorList>
    </citation>
    <scope>NUCLEOTIDE SEQUENCE [LARGE SCALE GENOMIC DNA]</scope>
    <source>
        <tissue evidence="2">Whole gametophyte</tissue>
    </source>
</reference>
<evidence type="ECO:0000259" key="1">
    <source>
        <dbReference type="Pfam" id="PF07859"/>
    </source>
</evidence>
<dbReference type="GO" id="GO:0016787">
    <property type="term" value="F:hydrolase activity"/>
    <property type="evidence" value="ECO:0007669"/>
    <property type="project" value="InterPro"/>
</dbReference>
<name>A0A176WK79_MARPO</name>
<accession>A0A176WK79</accession>
<dbReference type="Proteomes" id="UP000077202">
    <property type="component" value="Unassembled WGS sequence"/>
</dbReference>
<protein>
    <recommendedName>
        <fullName evidence="1">Alpha/beta hydrolase fold-3 domain-containing protein</fullName>
    </recommendedName>
</protein>
<dbReference type="PANTHER" id="PTHR23024">
    <property type="entry name" value="ARYLACETAMIDE DEACETYLASE"/>
    <property type="match status" value="1"/>
</dbReference>
<organism evidence="2 3">
    <name type="scientific">Marchantia polymorpha subsp. ruderalis</name>
    <dbReference type="NCBI Taxonomy" id="1480154"/>
    <lineage>
        <taxon>Eukaryota</taxon>
        <taxon>Viridiplantae</taxon>
        <taxon>Streptophyta</taxon>
        <taxon>Embryophyta</taxon>
        <taxon>Marchantiophyta</taxon>
        <taxon>Marchantiopsida</taxon>
        <taxon>Marchantiidae</taxon>
        <taxon>Marchantiales</taxon>
        <taxon>Marchantiaceae</taxon>
        <taxon>Marchantia</taxon>
    </lineage>
</organism>
<evidence type="ECO:0000313" key="3">
    <source>
        <dbReference type="Proteomes" id="UP000077202"/>
    </source>
</evidence>
<dbReference type="InterPro" id="IPR029058">
    <property type="entry name" value="AB_hydrolase_fold"/>
</dbReference>
<comment type="caution">
    <text evidence="2">The sequence shown here is derived from an EMBL/GenBank/DDBJ whole genome shotgun (WGS) entry which is preliminary data.</text>
</comment>
<dbReference type="SUPFAM" id="SSF53474">
    <property type="entry name" value="alpha/beta-Hydrolases"/>
    <property type="match status" value="1"/>
</dbReference>
<proteinExistence type="predicted"/>
<dbReference type="InterPro" id="IPR050466">
    <property type="entry name" value="Carboxylest/Gibb_receptor"/>
</dbReference>
<dbReference type="Pfam" id="PF07859">
    <property type="entry name" value="Abhydrolase_3"/>
    <property type="match status" value="1"/>
</dbReference>
<sequence>MLLKFCFGTKKQQFRLCLFVVTWDDVNVLVWTEDTSVFVNWSNTRSIEKRYFFPPGAQRRFLHQENTFLSSSRGLEVHTSYVAGTAAAAAAAASATTIGSSSWTFARRTQRALSRANAPHTNAGLQLSAPQIPSVAAFGPATLSPRRSCWEQEWTRPTRFEVEQKKQRLSWLCFMASEGIANDHSSVWRFHDQTPWPTGSSSGLVPEADHDLTESYHGVKNFVVHPDFSVTRPPFELVAPNSEFVNEVACKDVTIDEEIDLWVRIYVPETVKSSAKKLPVILFFHGGGFVCLSPHARLIHDYCESVCRSTDSLLVSVNYRKAPDYRIPTQYEDAFTALNFLRSQARLQRELEEIGSSAADSRPEALQLNLGGDAKSSEPWLRSHADFDRCYYMGDSAGGNLVHHLSVRALSEDLRPLRVRGQILVQPGFGGATRTPSELYWAFESSLSLRAIDLFWKLALPVDAQRSHPACHVFPKLEEMVELKVALPDTLLVIGGRDPLQDWEKLYYDTQQRSCTNIRLLMYDDAIHGFNMNPSNLWTAPFLLELGRFIGSSEAVSTASA</sequence>
<dbReference type="InterPro" id="IPR013094">
    <property type="entry name" value="AB_hydrolase_3"/>
</dbReference>
<gene>
    <name evidence="2" type="ORF">AXG93_2139s1100</name>
</gene>
<evidence type="ECO:0000313" key="2">
    <source>
        <dbReference type="EMBL" id="OAE33557.1"/>
    </source>
</evidence>
<dbReference type="Gene3D" id="3.40.50.1820">
    <property type="entry name" value="alpha/beta hydrolase"/>
    <property type="match status" value="1"/>
</dbReference>
<feature type="domain" description="Alpha/beta hydrolase fold-3" evidence="1">
    <location>
        <begin position="281"/>
        <end position="531"/>
    </location>
</feature>
<keyword evidence="3" id="KW-1185">Reference proteome</keyword>
<dbReference type="AlphaFoldDB" id="A0A176WK79"/>
<dbReference type="PANTHER" id="PTHR23024:SF24">
    <property type="entry name" value="ALPHA_BETA HYDROLASE FOLD-3 DOMAIN-CONTAINING PROTEIN"/>
    <property type="match status" value="1"/>
</dbReference>
<dbReference type="EMBL" id="LVLJ01000630">
    <property type="protein sequence ID" value="OAE33557.1"/>
    <property type="molecule type" value="Genomic_DNA"/>
</dbReference>